<dbReference type="Proteomes" id="UP000295554">
    <property type="component" value="Unassembled WGS sequence"/>
</dbReference>
<accession>A0A4R5LUB3</accession>
<feature type="region of interest" description="Disordered" evidence="1">
    <location>
        <begin position="77"/>
        <end position="124"/>
    </location>
</feature>
<dbReference type="OrthoDB" id="9875123at2"/>
<evidence type="ECO:0000256" key="1">
    <source>
        <dbReference type="SAM" id="MobiDB-lite"/>
    </source>
</evidence>
<sequence>MLAATQQRLNIILDTRIPLEAMILNRLQRLPQRRRKDWLRGLLMTGFNTECQVIKSQAPPIPQQDGADRRFLHWRMPATRSGVRSSKSDASPGSGGQQCAENAQSSPNAHCEKPFAQLRSVMGH</sequence>
<evidence type="ECO:0000313" key="2">
    <source>
        <dbReference type="EMBL" id="TDG14984.1"/>
    </source>
</evidence>
<proteinExistence type="predicted"/>
<dbReference type="AlphaFoldDB" id="A0A4R5LUB3"/>
<reference evidence="2 3" key="1">
    <citation type="submission" date="2019-03" db="EMBL/GenBank/DDBJ databases">
        <title>Seongchinamella monodicae gen. nov., sp. nov., a novel member of the Gammaproteobacteria isolated from a tidal mudflat of beach.</title>
        <authorList>
            <person name="Yang H.G."/>
            <person name="Kang J.W."/>
            <person name="Lee S.D."/>
        </authorList>
    </citation>
    <scope>NUCLEOTIDE SEQUENCE [LARGE SCALE GENOMIC DNA]</scope>
    <source>
        <strain evidence="2 3">GH4-78</strain>
    </source>
</reference>
<gene>
    <name evidence="2" type="ORF">E2F43_01720</name>
</gene>
<name>A0A4R5LUB3_9GAMM</name>
<dbReference type="RefSeq" id="WP_133209147.1">
    <property type="nucleotide sequence ID" value="NZ_SMSE01000001.1"/>
</dbReference>
<protein>
    <submittedName>
        <fullName evidence="2">Uncharacterized protein</fullName>
    </submittedName>
</protein>
<evidence type="ECO:0000313" key="3">
    <source>
        <dbReference type="Proteomes" id="UP000295554"/>
    </source>
</evidence>
<organism evidence="2 3">
    <name type="scientific">Seongchinamella unica</name>
    <dbReference type="NCBI Taxonomy" id="2547392"/>
    <lineage>
        <taxon>Bacteria</taxon>
        <taxon>Pseudomonadati</taxon>
        <taxon>Pseudomonadota</taxon>
        <taxon>Gammaproteobacteria</taxon>
        <taxon>Cellvibrionales</taxon>
        <taxon>Halieaceae</taxon>
        <taxon>Seongchinamella</taxon>
    </lineage>
</organism>
<dbReference type="EMBL" id="SMSE01000001">
    <property type="protein sequence ID" value="TDG14984.1"/>
    <property type="molecule type" value="Genomic_DNA"/>
</dbReference>
<feature type="compositionally biased region" description="Polar residues" evidence="1">
    <location>
        <begin position="82"/>
        <end position="108"/>
    </location>
</feature>
<keyword evidence="3" id="KW-1185">Reference proteome</keyword>
<comment type="caution">
    <text evidence="2">The sequence shown here is derived from an EMBL/GenBank/DDBJ whole genome shotgun (WGS) entry which is preliminary data.</text>
</comment>